<proteinExistence type="predicted"/>
<comment type="caution">
    <text evidence="2">The sequence shown here is derived from an EMBL/GenBank/DDBJ whole genome shotgun (WGS) entry which is preliminary data.</text>
</comment>
<evidence type="ECO:0000313" key="2">
    <source>
        <dbReference type="EMBL" id="MST77777.1"/>
    </source>
</evidence>
<sequence length="245" mass="27254">MEVQTNKALSPMQSFRYELLQWCGNVEDAKKANSFVMGNENPEQAQLPKPEWKHGEAQMPSEDMPDGVYLVQADGQVVLFVDDLTADTKDVIGVGIKMGSFNLMVALHDAAKGKAVALTTKDNGTDENKDDPYYFKDYVQAVESMNGKAYTEHLRPILNPEIELSDGWWIPSLGEMYRIFINFGAINRALKFAGGDLIKQDWYWTSTEISATDAWGLGLSDGSADYWFAKASGTCRVRPVSAFIS</sequence>
<feature type="region of interest" description="Disordered" evidence="1">
    <location>
        <begin position="40"/>
        <end position="59"/>
    </location>
</feature>
<dbReference type="AlphaFoldDB" id="A0A6I2TZ06"/>
<dbReference type="RefSeq" id="WP_154481209.1">
    <property type="nucleotide sequence ID" value="NZ_VUNF01000015.1"/>
</dbReference>
<dbReference type="EMBL" id="VUNF01000015">
    <property type="protein sequence ID" value="MST77777.1"/>
    <property type="molecule type" value="Genomic_DNA"/>
</dbReference>
<gene>
    <name evidence="2" type="ORF">FYJ72_08805</name>
</gene>
<name>A0A6I2TZ06_9BACT</name>
<evidence type="ECO:0000256" key="1">
    <source>
        <dbReference type="SAM" id="MobiDB-lite"/>
    </source>
</evidence>
<evidence type="ECO:0000313" key="3">
    <source>
        <dbReference type="Proteomes" id="UP000450161"/>
    </source>
</evidence>
<reference evidence="2 3" key="1">
    <citation type="submission" date="2019-08" db="EMBL/GenBank/DDBJ databases">
        <title>In-depth cultivation of the pig gut microbiome towards novel bacterial diversity and tailored functional studies.</title>
        <authorList>
            <person name="Wylensek D."/>
            <person name="Hitch T.C.A."/>
            <person name="Clavel T."/>
        </authorList>
    </citation>
    <scope>NUCLEOTIDE SEQUENCE [LARGE SCALE GENOMIC DNA]</scope>
    <source>
        <strain evidence="2 3">LKV-178-WT-2C</strain>
    </source>
</reference>
<organism evidence="2 3">
    <name type="scientific">Segatella copri</name>
    <dbReference type="NCBI Taxonomy" id="165179"/>
    <lineage>
        <taxon>Bacteria</taxon>
        <taxon>Pseudomonadati</taxon>
        <taxon>Bacteroidota</taxon>
        <taxon>Bacteroidia</taxon>
        <taxon>Bacteroidales</taxon>
        <taxon>Prevotellaceae</taxon>
        <taxon>Segatella</taxon>
    </lineage>
</organism>
<accession>A0A6I2TZ06</accession>
<protein>
    <submittedName>
        <fullName evidence="2">DUF1566 domain-containing protein</fullName>
    </submittedName>
</protein>
<dbReference type="Proteomes" id="UP000450161">
    <property type="component" value="Unassembled WGS sequence"/>
</dbReference>